<evidence type="ECO:0000313" key="3">
    <source>
        <dbReference type="EMBL" id="KAE8419510.1"/>
    </source>
</evidence>
<proteinExistence type="predicted"/>
<gene>
    <name evidence="3" type="ORF">BDV36DRAFT_294104</name>
</gene>
<name>A0ABQ6WR69_9EURO</name>
<accession>A0ABQ6WR69</accession>
<protein>
    <recommendedName>
        <fullName evidence="2">Glycine zipper 2TM domain-containing protein</fullName>
    </recommendedName>
</protein>
<dbReference type="PANTHER" id="PTHR37014:SF10">
    <property type="entry name" value="RICH PROTEIN MS8, PUTATIVE (AFU_ORTHOLOGUE AFUA_7G05650)-RELATED"/>
    <property type="match status" value="1"/>
</dbReference>
<sequence length="339" mass="37233">MANRDYYGNNVPLDLVGEQESRQFPHTQTQTQIQSQDSRSNLSQVSDQDTDNPMPAPNTTQHPPYEQDQTQLRDPANPEYGSNSAEGEKGLGSTIVGGAGGAFVGHEVGKKSEHGILGTIGGAIAGAIAANIASHAVKDHGQDHGHNQGTLRFIIRVAENLQDFDTVTDGSLENEAFARVRINIILQAVLRERRPFAASQARTLHLGFETPMSITLSQTVVISGKADYSLWYTSHEDRAHQLIIVEAKKARHVTSGLPQLLGYMGAVQLARRTAQKSNIAVFGVLTDAYQWDFVRVHNDGKYSLITFRWNAGQSQKIWDILNWMVAYAEVQSPLCSELS</sequence>
<feature type="compositionally biased region" description="Polar residues" evidence="1">
    <location>
        <begin position="57"/>
        <end position="72"/>
    </location>
</feature>
<dbReference type="EMBL" id="ML735716">
    <property type="protein sequence ID" value="KAE8419510.1"/>
    <property type="molecule type" value="Genomic_DNA"/>
</dbReference>
<dbReference type="InterPro" id="IPR008816">
    <property type="entry name" value="Gly_zipper_2TM_dom"/>
</dbReference>
<organism evidence="3 4">
    <name type="scientific">Aspergillus pseudocaelatus</name>
    <dbReference type="NCBI Taxonomy" id="1825620"/>
    <lineage>
        <taxon>Eukaryota</taxon>
        <taxon>Fungi</taxon>
        <taxon>Dikarya</taxon>
        <taxon>Ascomycota</taxon>
        <taxon>Pezizomycotina</taxon>
        <taxon>Eurotiomycetes</taxon>
        <taxon>Eurotiomycetidae</taxon>
        <taxon>Eurotiales</taxon>
        <taxon>Aspergillaceae</taxon>
        <taxon>Aspergillus</taxon>
        <taxon>Aspergillus subgen. Circumdati</taxon>
    </lineage>
</organism>
<feature type="compositionally biased region" description="Low complexity" evidence="1">
    <location>
        <begin position="27"/>
        <end position="36"/>
    </location>
</feature>
<evidence type="ECO:0000256" key="1">
    <source>
        <dbReference type="SAM" id="MobiDB-lite"/>
    </source>
</evidence>
<feature type="domain" description="Glycine zipper 2TM" evidence="2">
    <location>
        <begin position="93"/>
        <end position="132"/>
    </location>
</feature>
<dbReference type="Proteomes" id="UP000325395">
    <property type="component" value="Unassembled WGS sequence"/>
</dbReference>
<evidence type="ECO:0000313" key="4">
    <source>
        <dbReference type="Proteomes" id="UP000325395"/>
    </source>
</evidence>
<dbReference type="Pfam" id="PF05433">
    <property type="entry name" value="Rick_17kDa_Anti"/>
    <property type="match status" value="1"/>
</dbReference>
<reference evidence="3 4" key="1">
    <citation type="submission" date="2019-04" db="EMBL/GenBank/DDBJ databases">
        <authorList>
            <consortium name="DOE Joint Genome Institute"/>
            <person name="Mondo S."/>
            <person name="Kjaerbolling I."/>
            <person name="Vesth T."/>
            <person name="Frisvad J.C."/>
            <person name="Nybo J.L."/>
            <person name="Theobald S."/>
            <person name="Kildgaard S."/>
            <person name="Isbrandt T."/>
            <person name="Kuo A."/>
            <person name="Sato A."/>
            <person name="Lyhne E.K."/>
            <person name="Kogle M.E."/>
            <person name="Wiebenga A."/>
            <person name="Kun R.S."/>
            <person name="Lubbers R.J."/>
            <person name="Makela M.R."/>
            <person name="Barry K."/>
            <person name="Chovatia M."/>
            <person name="Clum A."/>
            <person name="Daum C."/>
            <person name="Haridas S."/>
            <person name="He G."/>
            <person name="LaButti K."/>
            <person name="Lipzen A."/>
            <person name="Riley R."/>
            <person name="Salamov A."/>
            <person name="Simmons B.A."/>
            <person name="Magnuson J.K."/>
            <person name="Henrissat B."/>
            <person name="Mortensen U.H."/>
            <person name="Larsen T.O."/>
            <person name="Devries R.P."/>
            <person name="Grigoriev I.V."/>
            <person name="Machida M."/>
            <person name="Baker S.E."/>
            <person name="Andersen M.R."/>
            <person name="Cantor M.N."/>
            <person name="Hua S.X."/>
        </authorList>
    </citation>
    <scope>NUCLEOTIDE SEQUENCE [LARGE SCALE GENOMIC DNA]</scope>
    <source>
        <strain evidence="3 4">CBS 117616</strain>
    </source>
</reference>
<feature type="region of interest" description="Disordered" evidence="1">
    <location>
        <begin position="1"/>
        <end position="93"/>
    </location>
</feature>
<dbReference type="PANTHER" id="PTHR37014">
    <property type="entry name" value="EXPRESSION LETHALITY PROTEIN HEL10, PUTATIVE (AFU_ORTHOLOGUE AFUA_1G06580)-RELATED"/>
    <property type="match status" value="1"/>
</dbReference>
<evidence type="ECO:0000259" key="2">
    <source>
        <dbReference type="Pfam" id="PF05433"/>
    </source>
</evidence>
<keyword evidence="4" id="KW-1185">Reference proteome</keyword>
<feature type="compositionally biased region" description="Polar residues" evidence="1">
    <location>
        <begin position="37"/>
        <end position="47"/>
    </location>
</feature>